<sequence length="877" mass="98748">MVTTEPTTVTTEAPTSTSERTTAKQTTTPAETTVNTETTTVTTEAPTIAVEPTTAEPTTAEQTTTPVETTVNTESTIITTEGPTNTAELTTVKQTISTPVVTTGSSETMTQTATTELGSTYEQSSLYPTVTPPSSANVTVIVSTESSTATSNSSDFVCIDPGKYPDPNNCSRYILCTDTVFELTAVSMECPEGSLYDSYNELCTTDPVQCPGEIQLTCTAGGTFEHPEYCNRYYVCKWNYVYNKFELKQYLCPSAHAYDSVTESCVSSDYCGSDGYSKTTTAISTTSTGNAVFVCDAVGKFPDASNCSRFHLCVNASPDILDILMECPKGTLYDSYNEKCTTSPVQCPRESQLSCSTEGKFAHPDDCNRFYVCNWNYIYEKYELRQYRCPINSAYDEISEQCVESSTCNSTVPAFTCTEEGYFAVEYNCKNYYECKYNADGVLVQNTKICGSFKLFDRELRKCRPRCFVDNCPYGVTVTDTFPNQNKNNFNLEKTSPKIISESVDKGRNQPAVDRPNIIDTVVRAYEKSKDFVSYYENRDDGLLKCLCWAELFIITENNRNKEKNVSNEFSIILESPGNITENNVPGGEVEIYTILDRETNKRRTLKFAVVNKTDEITIKEHKTVHCGAGPVLIKTFTEWPKVNKQKIEIRLTPSVPSKWQIYGEDYMLGQKQVTSPSSQTFDTTNTEGYTFTDFEQATVSLSKINKGVKNFYRKAKPIDRNDILKLNKNINFYKKDNNSDKSSQSQQKKITKFPNINFHKEKNTVNNSKPGMKREQVVRSMYFKKLSDGGNIFNMTEPNFFVNPQHDNSMYFFDLLYPNKSQLVNLEGHHRFIINVDISIEHVFIENVNGTEQEIPESILEMEEESVYRLKNDPVL</sequence>
<evidence type="ECO:0000256" key="1">
    <source>
        <dbReference type="ARBA" id="ARBA00022669"/>
    </source>
</evidence>
<evidence type="ECO:0000259" key="7">
    <source>
        <dbReference type="PROSITE" id="PS50940"/>
    </source>
</evidence>
<dbReference type="PANTHER" id="PTHR23301">
    <property type="entry name" value="CHITIN BINDING PERITROPHIN-A"/>
    <property type="match status" value="1"/>
</dbReference>
<dbReference type="EMBL" id="JANEYG010000019">
    <property type="protein sequence ID" value="KAJ8919296.1"/>
    <property type="molecule type" value="Genomic_DNA"/>
</dbReference>
<organism evidence="8 9">
    <name type="scientific">Exocentrus adspersus</name>
    <dbReference type="NCBI Taxonomy" id="1586481"/>
    <lineage>
        <taxon>Eukaryota</taxon>
        <taxon>Metazoa</taxon>
        <taxon>Ecdysozoa</taxon>
        <taxon>Arthropoda</taxon>
        <taxon>Hexapoda</taxon>
        <taxon>Insecta</taxon>
        <taxon>Pterygota</taxon>
        <taxon>Neoptera</taxon>
        <taxon>Endopterygota</taxon>
        <taxon>Coleoptera</taxon>
        <taxon>Polyphaga</taxon>
        <taxon>Cucujiformia</taxon>
        <taxon>Chrysomeloidea</taxon>
        <taxon>Cerambycidae</taxon>
        <taxon>Lamiinae</taxon>
        <taxon>Acanthocinini</taxon>
        <taxon>Exocentrus</taxon>
    </lineage>
</organism>
<dbReference type="Pfam" id="PF01607">
    <property type="entry name" value="CBM_14"/>
    <property type="match status" value="3"/>
</dbReference>
<dbReference type="AlphaFoldDB" id="A0AAV8VZH7"/>
<keyword evidence="9" id="KW-1185">Reference proteome</keyword>
<dbReference type="SUPFAM" id="SSF57625">
    <property type="entry name" value="Invertebrate chitin-binding proteins"/>
    <property type="match status" value="5"/>
</dbReference>
<name>A0AAV8VZH7_9CUCU</name>
<dbReference type="PROSITE" id="PS50940">
    <property type="entry name" value="CHIT_BIND_II"/>
    <property type="match status" value="4"/>
</dbReference>
<reference evidence="8 9" key="1">
    <citation type="journal article" date="2023" name="Insect Mol. Biol.">
        <title>Genome sequencing provides insights into the evolution of gene families encoding plant cell wall-degrading enzymes in longhorned beetles.</title>
        <authorList>
            <person name="Shin N.R."/>
            <person name="Okamura Y."/>
            <person name="Kirsch R."/>
            <person name="Pauchet Y."/>
        </authorList>
    </citation>
    <scope>NUCLEOTIDE SEQUENCE [LARGE SCALE GENOMIC DNA]</scope>
    <source>
        <strain evidence="8">EAD_L_NR</strain>
    </source>
</reference>
<feature type="domain" description="Chitin-binding type-2" evidence="7">
    <location>
        <begin position="155"/>
        <end position="212"/>
    </location>
</feature>
<evidence type="ECO:0000313" key="9">
    <source>
        <dbReference type="Proteomes" id="UP001159042"/>
    </source>
</evidence>
<dbReference type="Gene3D" id="2.170.140.10">
    <property type="entry name" value="Chitin binding domain"/>
    <property type="match status" value="4"/>
</dbReference>
<evidence type="ECO:0000313" key="8">
    <source>
        <dbReference type="EMBL" id="KAJ8919296.1"/>
    </source>
</evidence>
<dbReference type="PANTHER" id="PTHR23301:SF106">
    <property type="entry name" value="CHITIN-BINDING TYPE-2 DOMAIN-CONTAINING PROTEIN-RELATED"/>
    <property type="match status" value="1"/>
</dbReference>
<dbReference type="GO" id="GO:0008061">
    <property type="term" value="F:chitin binding"/>
    <property type="evidence" value="ECO:0007669"/>
    <property type="project" value="UniProtKB-KW"/>
</dbReference>
<dbReference type="InterPro" id="IPR036508">
    <property type="entry name" value="Chitin-bd_dom_sf"/>
</dbReference>
<keyword evidence="4" id="KW-1015">Disulfide bond</keyword>
<keyword evidence="3" id="KW-0677">Repeat</keyword>
<dbReference type="SMART" id="SM00494">
    <property type="entry name" value="ChtBD2"/>
    <property type="match status" value="5"/>
</dbReference>
<dbReference type="GO" id="GO:0005576">
    <property type="term" value="C:extracellular region"/>
    <property type="evidence" value="ECO:0007669"/>
    <property type="project" value="InterPro"/>
</dbReference>
<feature type="domain" description="Chitin-binding type-2" evidence="7">
    <location>
        <begin position="215"/>
        <end position="273"/>
    </location>
</feature>
<feature type="domain" description="Chitin-binding type-2" evidence="7">
    <location>
        <begin position="352"/>
        <end position="410"/>
    </location>
</feature>
<evidence type="ECO:0000256" key="4">
    <source>
        <dbReference type="ARBA" id="ARBA00023157"/>
    </source>
</evidence>
<gene>
    <name evidence="8" type="ORF">NQ315_003880</name>
</gene>
<feature type="domain" description="Chitin-binding type-2" evidence="7">
    <location>
        <begin position="292"/>
        <end position="349"/>
    </location>
</feature>
<keyword evidence="5" id="KW-0325">Glycoprotein</keyword>
<dbReference type="InterPro" id="IPR051940">
    <property type="entry name" value="Chitin_bind-dev_reg"/>
</dbReference>
<evidence type="ECO:0000256" key="2">
    <source>
        <dbReference type="ARBA" id="ARBA00022729"/>
    </source>
</evidence>
<evidence type="ECO:0000256" key="5">
    <source>
        <dbReference type="ARBA" id="ARBA00023180"/>
    </source>
</evidence>
<evidence type="ECO:0000256" key="3">
    <source>
        <dbReference type="ARBA" id="ARBA00022737"/>
    </source>
</evidence>
<protein>
    <recommendedName>
        <fullName evidence="7">Chitin-binding type-2 domain-containing protein</fullName>
    </recommendedName>
</protein>
<dbReference type="InterPro" id="IPR002557">
    <property type="entry name" value="Chitin-bd_dom"/>
</dbReference>
<proteinExistence type="predicted"/>
<feature type="region of interest" description="Disordered" evidence="6">
    <location>
        <begin position="1"/>
        <end position="43"/>
    </location>
</feature>
<dbReference type="Proteomes" id="UP001159042">
    <property type="component" value="Unassembled WGS sequence"/>
</dbReference>
<accession>A0AAV8VZH7</accession>
<evidence type="ECO:0000256" key="6">
    <source>
        <dbReference type="SAM" id="MobiDB-lite"/>
    </source>
</evidence>
<keyword evidence="1" id="KW-0147">Chitin-binding</keyword>
<comment type="caution">
    <text evidence="8">The sequence shown here is derived from an EMBL/GenBank/DDBJ whole genome shotgun (WGS) entry which is preliminary data.</text>
</comment>
<keyword evidence="2" id="KW-0732">Signal</keyword>